<keyword evidence="2" id="KW-1185">Reference proteome</keyword>
<comment type="caution">
    <text evidence="1">The sequence shown here is derived from an EMBL/GenBank/DDBJ whole genome shotgun (WGS) entry which is preliminary data.</text>
</comment>
<evidence type="ECO:0000313" key="2">
    <source>
        <dbReference type="Proteomes" id="UP001157418"/>
    </source>
</evidence>
<dbReference type="Proteomes" id="UP001157418">
    <property type="component" value="Unassembled WGS sequence"/>
</dbReference>
<proteinExistence type="predicted"/>
<organism evidence="1 2">
    <name type="scientific">Lactuca virosa</name>
    <dbReference type="NCBI Taxonomy" id="75947"/>
    <lineage>
        <taxon>Eukaryota</taxon>
        <taxon>Viridiplantae</taxon>
        <taxon>Streptophyta</taxon>
        <taxon>Embryophyta</taxon>
        <taxon>Tracheophyta</taxon>
        <taxon>Spermatophyta</taxon>
        <taxon>Magnoliopsida</taxon>
        <taxon>eudicotyledons</taxon>
        <taxon>Gunneridae</taxon>
        <taxon>Pentapetalae</taxon>
        <taxon>asterids</taxon>
        <taxon>campanulids</taxon>
        <taxon>Asterales</taxon>
        <taxon>Asteraceae</taxon>
        <taxon>Cichorioideae</taxon>
        <taxon>Cichorieae</taxon>
        <taxon>Lactucinae</taxon>
        <taxon>Lactuca</taxon>
    </lineage>
</organism>
<dbReference type="EMBL" id="CAKMRJ010000001">
    <property type="protein sequence ID" value="CAH1413111.1"/>
    <property type="molecule type" value="Genomic_DNA"/>
</dbReference>
<reference evidence="1 2" key="1">
    <citation type="submission" date="2022-01" db="EMBL/GenBank/DDBJ databases">
        <authorList>
            <person name="Xiong W."/>
            <person name="Schranz E."/>
        </authorList>
    </citation>
    <scope>NUCLEOTIDE SEQUENCE [LARGE SCALE GENOMIC DNA]</scope>
</reference>
<sequence length="140" mass="16010">MKQSRKAAKVPYQGLKELVKFGKFAEVENTPAASSINIEVVEEHVEPKPKFQFSFEEIEVSDEEEEEDQEKDLTENEFEDFLQNISIPEEDVVVTPSIVTERDRDSTVQSYSPTPEQMDALITELQRNCEEASPNSSCYN</sequence>
<name>A0AAU9LIG0_9ASTR</name>
<accession>A0AAU9LIG0</accession>
<evidence type="ECO:0000313" key="1">
    <source>
        <dbReference type="EMBL" id="CAH1413111.1"/>
    </source>
</evidence>
<protein>
    <submittedName>
        <fullName evidence="1">Uncharacterized protein</fullName>
    </submittedName>
</protein>
<gene>
    <name evidence="1" type="ORF">LVIROSA_LOCUS1086</name>
</gene>
<dbReference type="AlphaFoldDB" id="A0AAU9LIG0"/>